<sequence length="83" mass="8220">MGPTLLVSVGVLALGVAGCLFVRRLDGAPADPHGLPMTDEEIAAADAAGAGGGAGAVAGRPRNGSYARSSNTVWPADFVSAWQ</sequence>
<gene>
    <name evidence="1" type="ORF">SCOCK_170119</name>
</gene>
<name>A0A9W4GPS7_9ACTN</name>
<accession>A0A9W4GPS7</accession>
<keyword evidence="2" id="KW-1185">Reference proteome</keyword>
<protein>
    <submittedName>
        <fullName evidence="1">Uncharacterized protein</fullName>
    </submittedName>
</protein>
<reference evidence="1" key="1">
    <citation type="submission" date="2021-05" db="EMBL/GenBank/DDBJ databases">
        <authorList>
            <person name="Arsene-Ploetze F."/>
        </authorList>
    </citation>
    <scope>NUCLEOTIDE SEQUENCE</scope>
    <source>
        <strain evidence="1">DSM 42138</strain>
    </source>
</reference>
<evidence type="ECO:0000313" key="1">
    <source>
        <dbReference type="EMBL" id="CAG6392562.1"/>
    </source>
</evidence>
<organism evidence="1 2">
    <name type="scientific">Actinacidiphila cocklensis</name>
    <dbReference type="NCBI Taxonomy" id="887465"/>
    <lineage>
        <taxon>Bacteria</taxon>
        <taxon>Bacillati</taxon>
        <taxon>Actinomycetota</taxon>
        <taxon>Actinomycetes</taxon>
        <taxon>Kitasatosporales</taxon>
        <taxon>Streptomycetaceae</taxon>
        <taxon>Actinacidiphila</taxon>
    </lineage>
</organism>
<dbReference type="Proteomes" id="UP001152519">
    <property type="component" value="Unassembled WGS sequence"/>
</dbReference>
<proteinExistence type="predicted"/>
<evidence type="ECO:0000313" key="2">
    <source>
        <dbReference type="Proteomes" id="UP001152519"/>
    </source>
</evidence>
<dbReference type="AlphaFoldDB" id="A0A9W4GPS7"/>
<dbReference type="EMBL" id="CAJSLV010000045">
    <property type="protein sequence ID" value="CAG6392562.1"/>
    <property type="molecule type" value="Genomic_DNA"/>
</dbReference>
<dbReference type="RefSeq" id="WP_251487178.1">
    <property type="nucleotide sequence ID" value="NZ_CAJSLV010000045.1"/>
</dbReference>
<comment type="caution">
    <text evidence="1">The sequence shown here is derived from an EMBL/GenBank/DDBJ whole genome shotgun (WGS) entry which is preliminary data.</text>
</comment>